<comment type="similarity">
    <text evidence="2">Belongs to the DadA oxidoreductase family.</text>
</comment>
<dbReference type="SUPFAM" id="SSF54373">
    <property type="entry name" value="FAD-linked reductases, C-terminal domain"/>
    <property type="match status" value="1"/>
</dbReference>
<dbReference type="GO" id="GO:0016491">
    <property type="term" value="F:oxidoreductase activity"/>
    <property type="evidence" value="ECO:0007669"/>
    <property type="project" value="UniProtKB-KW"/>
</dbReference>
<dbReference type="SUPFAM" id="SSF51971">
    <property type="entry name" value="Nucleotide-binding domain"/>
    <property type="match status" value="1"/>
</dbReference>
<feature type="domain" description="FAD dependent oxidoreductase" evidence="5">
    <location>
        <begin position="5"/>
        <end position="324"/>
    </location>
</feature>
<dbReference type="PROSITE" id="PS51257">
    <property type="entry name" value="PROKAR_LIPOPROTEIN"/>
    <property type="match status" value="1"/>
</dbReference>
<dbReference type="GO" id="GO:0005737">
    <property type="term" value="C:cytoplasm"/>
    <property type="evidence" value="ECO:0007669"/>
    <property type="project" value="TreeGrafter"/>
</dbReference>
<name>A0A8J7K9U6_9FLAO</name>
<dbReference type="RefSeq" id="WP_194182193.1">
    <property type="nucleotide sequence ID" value="NZ_JADGIK010000002.1"/>
</dbReference>
<evidence type="ECO:0000256" key="1">
    <source>
        <dbReference type="ARBA" id="ARBA00001974"/>
    </source>
</evidence>
<dbReference type="Gene3D" id="3.30.9.10">
    <property type="entry name" value="D-Amino Acid Oxidase, subunit A, domain 2"/>
    <property type="match status" value="1"/>
</dbReference>
<evidence type="ECO:0000313" key="7">
    <source>
        <dbReference type="Proteomes" id="UP000608754"/>
    </source>
</evidence>
<dbReference type="Proteomes" id="UP000608754">
    <property type="component" value="Unassembled WGS sequence"/>
</dbReference>
<dbReference type="Gene3D" id="3.50.50.60">
    <property type="entry name" value="FAD/NAD(P)-binding domain"/>
    <property type="match status" value="1"/>
</dbReference>
<evidence type="ECO:0000256" key="4">
    <source>
        <dbReference type="ARBA" id="ARBA00023002"/>
    </source>
</evidence>
<dbReference type="AlphaFoldDB" id="A0A8J7K9U6"/>
<dbReference type="Pfam" id="PF01266">
    <property type="entry name" value="DAO"/>
    <property type="match status" value="1"/>
</dbReference>
<protein>
    <submittedName>
        <fullName evidence="6">FAD-dependent oxidoreductase</fullName>
    </submittedName>
</protein>
<dbReference type="EMBL" id="JADGIK010000002">
    <property type="protein sequence ID" value="MBF0596665.1"/>
    <property type="molecule type" value="Genomic_DNA"/>
</dbReference>
<evidence type="ECO:0000256" key="2">
    <source>
        <dbReference type="ARBA" id="ARBA00009410"/>
    </source>
</evidence>
<comment type="cofactor">
    <cofactor evidence="1">
        <name>FAD</name>
        <dbReference type="ChEBI" id="CHEBI:57692"/>
    </cofactor>
</comment>
<accession>A0A8J7K9U6</accession>
<sequence>MKTVDYIIVGQGVAGSCMALQLLQNNKSFIIIDDNKHKASAIAAGIYNPVVLKRFAIVWNAKQQIKKLKNVFNSFEQLLNQKYVYEFPVFRIFNDENEKRTWNKKADREDLKDFLAKDFSRLNTFKNIHQPIGSGEVLETGRIDLSNLLPDFKQYLKLKDHCLDESFNYNLLEIENNKVIYKDIEAKKIIFSEGYHIKENPWFGQLPIIGVKGEVLRVKTDAILPDAVVKAKEFLMPLGNKEFFVGATYDRDNVNYEITEEAKTILLAGLKQFLEDDIQVVDHKASIRPTVSDRRPIIGAHPKFKNLICLNGMGTRGTMLAPVMVEELYNYLEFDTPIHPEADISRFYHLLNE</sequence>
<dbReference type="InterPro" id="IPR036188">
    <property type="entry name" value="FAD/NAD-bd_sf"/>
</dbReference>
<dbReference type="InterPro" id="IPR006076">
    <property type="entry name" value="FAD-dep_OxRdtase"/>
</dbReference>
<organism evidence="6 7">
    <name type="scientific">Faecalibacter rhinopitheci</name>
    <dbReference type="NCBI Taxonomy" id="2779678"/>
    <lineage>
        <taxon>Bacteria</taxon>
        <taxon>Pseudomonadati</taxon>
        <taxon>Bacteroidota</taxon>
        <taxon>Flavobacteriia</taxon>
        <taxon>Flavobacteriales</taxon>
        <taxon>Weeksellaceae</taxon>
        <taxon>Faecalibacter</taxon>
    </lineage>
</organism>
<proteinExistence type="inferred from homology"/>
<comment type="caution">
    <text evidence="6">The sequence shown here is derived from an EMBL/GenBank/DDBJ whole genome shotgun (WGS) entry which is preliminary data.</text>
</comment>
<gene>
    <name evidence="6" type="ORF">IM532_04265</name>
</gene>
<evidence type="ECO:0000313" key="6">
    <source>
        <dbReference type="EMBL" id="MBF0596665.1"/>
    </source>
</evidence>
<dbReference type="PANTHER" id="PTHR13847:SF286">
    <property type="entry name" value="D-AMINO ACID DEHYDROGENASE"/>
    <property type="match status" value="1"/>
</dbReference>
<dbReference type="PANTHER" id="PTHR13847">
    <property type="entry name" value="SARCOSINE DEHYDROGENASE-RELATED"/>
    <property type="match status" value="1"/>
</dbReference>
<keyword evidence="4" id="KW-0560">Oxidoreductase</keyword>
<evidence type="ECO:0000256" key="3">
    <source>
        <dbReference type="ARBA" id="ARBA00022630"/>
    </source>
</evidence>
<keyword evidence="3" id="KW-0285">Flavoprotein</keyword>
<reference evidence="6" key="1">
    <citation type="submission" date="2020-10" db="EMBL/GenBank/DDBJ databases">
        <authorList>
            <person name="Lu T."/>
            <person name="Wang Q."/>
            <person name="Han X."/>
        </authorList>
    </citation>
    <scope>NUCLEOTIDE SEQUENCE</scope>
    <source>
        <strain evidence="6">WQ 117</strain>
    </source>
</reference>
<keyword evidence="7" id="KW-1185">Reference proteome</keyword>
<evidence type="ECO:0000259" key="5">
    <source>
        <dbReference type="Pfam" id="PF01266"/>
    </source>
</evidence>